<evidence type="ECO:0000313" key="2">
    <source>
        <dbReference type="Proteomes" id="UP001060085"/>
    </source>
</evidence>
<dbReference type="EMBL" id="CM044707">
    <property type="protein sequence ID" value="KAI5654728.1"/>
    <property type="molecule type" value="Genomic_DNA"/>
</dbReference>
<protein>
    <submittedName>
        <fullName evidence="1">Uncharacterized protein</fullName>
    </submittedName>
</protein>
<reference evidence="2" key="1">
    <citation type="journal article" date="2023" name="Nat. Plants">
        <title>Single-cell RNA sequencing provides a high-resolution roadmap for understanding the multicellular compartmentation of specialized metabolism.</title>
        <authorList>
            <person name="Sun S."/>
            <person name="Shen X."/>
            <person name="Li Y."/>
            <person name="Li Y."/>
            <person name="Wang S."/>
            <person name="Li R."/>
            <person name="Zhang H."/>
            <person name="Shen G."/>
            <person name="Guo B."/>
            <person name="Wei J."/>
            <person name="Xu J."/>
            <person name="St-Pierre B."/>
            <person name="Chen S."/>
            <person name="Sun C."/>
        </authorList>
    </citation>
    <scope>NUCLEOTIDE SEQUENCE [LARGE SCALE GENOMIC DNA]</scope>
</reference>
<proteinExistence type="predicted"/>
<gene>
    <name evidence="1" type="ORF">M9H77_31915</name>
</gene>
<keyword evidence="2" id="KW-1185">Reference proteome</keyword>
<organism evidence="1 2">
    <name type="scientific">Catharanthus roseus</name>
    <name type="common">Madagascar periwinkle</name>
    <name type="synonym">Vinca rosea</name>
    <dbReference type="NCBI Taxonomy" id="4058"/>
    <lineage>
        <taxon>Eukaryota</taxon>
        <taxon>Viridiplantae</taxon>
        <taxon>Streptophyta</taxon>
        <taxon>Embryophyta</taxon>
        <taxon>Tracheophyta</taxon>
        <taxon>Spermatophyta</taxon>
        <taxon>Magnoliopsida</taxon>
        <taxon>eudicotyledons</taxon>
        <taxon>Gunneridae</taxon>
        <taxon>Pentapetalae</taxon>
        <taxon>asterids</taxon>
        <taxon>lamiids</taxon>
        <taxon>Gentianales</taxon>
        <taxon>Apocynaceae</taxon>
        <taxon>Rauvolfioideae</taxon>
        <taxon>Vinceae</taxon>
        <taxon>Catharanthinae</taxon>
        <taxon>Catharanthus</taxon>
    </lineage>
</organism>
<evidence type="ECO:0000313" key="1">
    <source>
        <dbReference type="EMBL" id="KAI5654728.1"/>
    </source>
</evidence>
<sequence>MGVRLFGNRALVWCLAGIDYEMLELGSDDLFRGSELCPIPLYVASPPYEGLFRWRGRFRLGRVDPLEEGRRPRRGGPISLHGYCIMLCGGFGHLLESQKRLEIEVGPRTDLVALIWCLDGIDYEMMELGSDDFIRGSELCPWSPLLHYMFF</sequence>
<accession>A0ACC0A5M4</accession>
<comment type="caution">
    <text evidence="1">The sequence shown here is derived from an EMBL/GenBank/DDBJ whole genome shotgun (WGS) entry which is preliminary data.</text>
</comment>
<name>A0ACC0A5M4_CATRO</name>
<dbReference type="Proteomes" id="UP001060085">
    <property type="component" value="Linkage Group LG07"/>
</dbReference>